<accession>A0A409VWD8</accession>
<dbReference type="AlphaFoldDB" id="A0A409VWD8"/>
<protein>
    <recommendedName>
        <fullName evidence="3">DUF5745 domain-containing protein</fullName>
    </recommendedName>
</protein>
<reference evidence="1 2" key="1">
    <citation type="journal article" date="2018" name="Evol. Lett.">
        <title>Horizontal gene cluster transfer increased hallucinogenic mushroom diversity.</title>
        <authorList>
            <person name="Reynolds H.T."/>
            <person name="Vijayakumar V."/>
            <person name="Gluck-Thaler E."/>
            <person name="Korotkin H.B."/>
            <person name="Matheny P.B."/>
            <person name="Slot J.C."/>
        </authorList>
    </citation>
    <scope>NUCLEOTIDE SEQUENCE [LARGE SCALE GENOMIC DNA]</scope>
    <source>
        <strain evidence="1 2">2629</strain>
    </source>
</reference>
<gene>
    <name evidence="1" type="ORF">CVT24_000062</name>
</gene>
<sequence>MPSSLISKLASEDNGLGLTEAELVDQLNNLLFSLNVPLPLVSPADLTPSLLMAILESLLGVKIPLLDGYDSKSPGSARALKVQQMKIFLGVLETDIVQADVGLSAVDPRKLADGDWDEVCFVGQILCWLGRKNGLIDPLGHSAIPMTPPHQTASYLRHRAQEINRSQRTLSPRSLLDLEAKSLFQTQSPSSSSYISRTMPHFLTEVSTGSEAECDDDNASVLSELHLACPPRDRDCSGPSLLFSRPVADQEAQGAQHNTSFDGNTSHNFCFCPPEVAARLPVEHDHPETRSRPPISYSGYIQPAEEEEELASFESTRSFLRTFVPSPEKDTTSRRASVRSQYTRTLELLNERARLLNQLAELKTNG</sequence>
<proteinExistence type="predicted"/>
<dbReference type="InParanoid" id="A0A409VWD8"/>
<evidence type="ECO:0000313" key="2">
    <source>
        <dbReference type="Proteomes" id="UP000284842"/>
    </source>
</evidence>
<keyword evidence="2" id="KW-1185">Reference proteome</keyword>
<dbReference type="OrthoDB" id="2596754at2759"/>
<comment type="caution">
    <text evidence="1">The sequence shown here is derived from an EMBL/GenBank/DDBJ whole genome shotgun (WGS) entry which is preliminary data.</text>
</comment>
<name>A0A409VWD8_9AGAR</name>
<evidence type="ECO:0000313" key="1">
    <source>
        <dbReference type="EMBL" id="PPQ70584.1"/>
    </source>
</evidence>
<dbReference type="EMBL" id="NHTK01005948">
    <property type="protein sequence ID" value="PPQ70584.1"/>
    <property type="molecule type" value="Genomic_DNA"/>
</dbReference>
<evidence type="ECO:0008006" key="3">
    <source>
        <dbReference type="Google" id="ProtNLM"/>
    </source>
</evidence>
<dbReference type="Proteomes" id="UP000284842">
    <property type="component" value="Unassembled WGS sequence"/>
</dbReference>
<organism evidence="1 2">
    <name type="scientific">Panaeolus cyanescens</name>
    <dbReference type="NCBI Taxonomy" id="181874"/>
    <lineage>
        <taxon>Eukaryota</taxon>
        <taxon>Fungi</taxon>
        <taxon>Dikarya</taxon>
        <taxon>Basidiomycota</taxon>
        <taxon>Agaricomycotina</taxon>
        <taxon>Agaricomycetes</taxon>
        <taxon>Agaricomycetidae</taxon>
        <taxon>Agaricales</taxon>
        <taxon>Agaricineae</taxon>
        <taxon>Galeropsidaceae</taxon>
        <taxon>Panaeolus</taxon>
    </lineage>
</organism>